<dbReference type="InterPro" id="IPR049971">
    <property type="entry name" value="CLC_0170-like"/>
</dbReference>
<feature type="transmembrane region" description="Helical" evidence="1">
    <location>
        <begin position="42"/>
        <end position="60"/>
    </location>
</feature>
<protein>
    <submittedName>
        <fullName evidence="2">Uncharacterized protein</fullName>
    </submittedName>
</protein>
<name>A0ABQ4MG02_9BACL</name>
<organism evidence="2 3">
    <name type="scientific">Paenibacillus vini</name>
    <dbReference type="NCBI Taxonomy" id="1476024"/>
    <lineage>
        <taxon>Bacteria</taxon>
        <taxon>Bacillati</taxon>
        <taxon>Bacillota</taxon>
        <taxon>Bacilli</taxon>
        <taxon>Bacillales</taxon>
        <taxon>Paenibacillaceae</taxon>
        <taxon>Paenibacillus</taxon>
    </lineage>
</organism>
<feature type="transmembrane region" description="Helical" evidence="1">
    <location>
        <begin position="5"/>
        <end position="22"/>
    </location>
</feature>
<keyword evidence="3" id="KW-1185">Reference proteome</keyword>
<keyword evidence="1" id="KW-0472">Membrane</keyword>
<reference evidence="2 3" key="1">
    <citation type="submission" date="2021-03" db="EMBL/GenBank/DDBJ databases">
        <title>Antimicrobial resistance genes in bacteria isolated from Japanese honey, and their potential for conferring macrolide and lincosamide resistance in the American foulbrood pathogen Paenibacillus larvae.</title>
        <authorList>
            <person name="Okamoto M."/>
            <person name="Kumagai M."/>
            <person name="Kanamori H."/>
            <person name="Takamatsu D."/>
        </authorList>
    </citation>
    <scope>NUCLEOTIDE SEQUENCE [LARGE SCALE GENOMIC DNA]</scope>
    <source>
        <strain evidence="2 3">J42TS3</strain>
    </source>
</reference>
<comment type="caution">
    <text evidence="2">The sequence shown here is derived from an EMBL/GenBank/DDBJ whole genome shotgun (WGS) entry which is preliminary data.</text>
</comment>
<dbReference type="EMBL" id="BOSL01000014">
    <property type="protein sequence ID" value="GIP54921.1"/>
    <property type="molecule type" value="Genomic_DNA"/>
</dbReference>
<dbReference type="Proteomes" id="UP000679992">
    <property type="component" value="Unassembled WGS sequence"/>
</dbReference>
<keyword evidence="1" id="KW-0812">Transmembrane</keyword>
<accession>A0ABQ4MG02</accession>
<dbReference type="NCBIfam" id="NF042414">
    <property type="entry name" value="CLC_0170_fam"/>
    <property type="match status" value="1"/>
</dbReference>
<evidence type="ECO:0000256" key="1">
    <source>
        <dbReference type="SAM" id="Phobius"/>
    </source>
</evidence>
<evidence type="ECO:0000313" key="3">
    <source>
        <dbReference type="Proteomes" id="UP000679992"/>
    </source>
</evidence>
<dbReference type="RefSeq" id="WP_211022018.1">
    <property type="nucleotide sequence ID" value="NZ_BOSL01000014.1"/>
</dbReference>
<sequence length="61" mass="7123">MIRVIGFDGIMFFLSGMLLLTVDRRIYKTEHKNKEATYSSLFGWINLSGALVLLLIFLWLR</sequence>
<gene>
    <name evidence="2" type="ORF">J42TS3_39560</name>
</gene>
<evidence type="ECO:0000313" key="2">
    <source>
        <dbReference type="EMBL" id="GIP54921.1"/>
    </source>
</evidence>
<keyword evidence="1" id="KW-1133">Transmembrane helix</keyword>
<proteinExistence type="predicted"/>